<dbReference type="InterPro" id="IPR024344">
    <property type="entry name" value="MDMPI_metal-binding"/>
</dbReference>
<evidence type="ECO:0000313" key="2">
    <source>
        <dbReference type="EMBL" id="GIE07863.1"/>
    </source>
</evidence>
<feature type="domain" description="Mycothiol-dependent maleylpyruvate isomerase metal-binding" evidence="1">
    <location>
        <begin position="16"/>
        <end position="98"/>
    </location>
</feature>
<accession>A0ABQ3ZDE1</accession>
<dbReference type="EMBL" id="BOML01000091">
    <property type="protein sequence ID" value="GIE07863.1"/>
    <property type="molecule type" value="Genomic_DNA"/>
</dbReference>
<evidence type="ECO:0000259" key="1">
    <source>
        <dbReference type="Pfam" id="PF11716"/>
    </source>
</evidence>
<keyword evidence="3" id="KW-1185">Reference proteome</keyword>
<gene>
    <name evidence="2" type="ORF">Adu01nite_92130</name>
</gene>
<organism evidence="2 3">
    <name type="scientific">Paractinoplanes durhamensis</name>
    <dbReference type="NCBI Taxonomy" id="113563"/>
    <lineage>
        <taxon>Bacteria</taxon>
        <taxon>Bacillati</taxon>
        <taxon>Actinomycetota</taxon>
        <taxon>Actinomycetes</taxon>
        <taxon>Micromonosporales</taxon>
        <taxon>Micromonosporaceae</taxon>
        <taxon>Paractinoplanes</taxon>
    </lineage>
</organism>
<dbReference type="SUPFAM" id="SSF109854">
    <property type="entry name" value="DinB/YfiT-like putative metalloenzymes"/>
    <property type="match status" value="1"/>
</dbReference>
<dbReference type="RefSeq" id="WP_203735696.1">
    <property type="nucleotide sequence ID" value="NZ_BAAATX010000049.1"/>
</dbReference>
<reference evidence="2 3" key="1">
    <citation type="submission" date="2021-01" db="EMBL/GenBank/DDBJ databases">
        <title>Whole genome shotgun sequence of Actinoplanes durhamensis NBRC 14914.</title>
        <authorList>
            <person name="Komaki H."/>
            <person name="Tamura T."/>
        </authorList>
    </citation>
    <scope>NUCLEOTIDE SEQUENCE [LARGE SCALE GENOMIC DNA]</scope>
    <source>
        <strain evidence="2 3">NBRC 14914</strain>
    </source>
</reference>
<dbReference type="Pfam" id="PF11716">
    <property type="entry name" value="MDMPI_N"/>
    <property type="match status" value="1"/>
</dbReference>
<dbReference type="Proteomes" id="UP000637628">
    <property type="component" value="Unassembled WGS sequence"/>
</dbReference>
<evidence type="ECO:0000313" key="3">
    <source>
        <dbReference type="Proteomes" id="UP000637628"/>
    </source>
</evidence>
<dbReference type="InterPro" id="IPR017517">
    <property type="entry name" value="Maleyloyr_isom"/>
</dbReference>
<dbReference type="Gene3D" id="1.20.120.450">
    <property type="entry name" value="dinb family like domain"/>
    <property type="match status" value="1"/>
</dbReference>
<name>A0ABQ3ZDE1_9ACTN</name>
<dbReference type="NCBIfam" id="TIGR03083">
    <property type="entry name" value="maleylpyruvate isomerase family mycothiol-dependent enzyme"/>
    <property type="match status" value="1"/>
</dbReference>
<proteinExistence type="predicted"/>
<dbReference type="InterPro" id="IPR034660">
    <property type="entry name" value="DinB/YfiT-like"/>
</dbReference>
<protein>
    <recommendedName>
        <fullName evidence="1">Mycothiol-dependent maleylpyruvate isomerase metal-binding domain-containing protein</fullName>
    </recommendedName>
</protein>
<sequence>MNADRVWHAIDQQRLGLATLLDGLSDDEWRQPSLCAGWTVREVAAHLTLQQLGPAAVAGMMLRWRGTLERTIADAARRKAATRTTSELVAEIRDAAGDHRHTVGVTRLETLTDALVHGQDIAIPLGRELAMPPEVAAVAATRVLTMRFPPPLPAARKVAGFRLAATDTDWSAGAGPPVRGPMAALLLACTGRPVALSQLTGDGVAKLAAALG</sequence>
<comment type="caution">
    <text evidence="2">The sequence shown here is derived from an EMBL/GenBank/DDBJ whole genome shotgun (WGS) entry which is preliminary data.</text>
</comment>